<sequence>MNLITSPDQALRQATAPWFSARPARDTELVHVAFFGRFTPVQGAPVVGTAIAALSGDPRFVFTVVGSGPDLPATRTAAAPNAWVTWREWVAAHELPGLIAGHDVCLGIFGTSRRALSVVPTEVYQAAAAGCAVVTSDTAPQRAAFGDAAVLVPAGDPAALSAALRQLADDPDELTRLRKAARDRARERFGA</sequence>
<dbReference type="EMBL" id="JBHSAY010000015">
    <property type="protein sequence ID" value="MFC4134082.1"/>
    <property type="molecule type" value="Genomic_DNA"/>
</dbReference>
<evidence type="ECO:0000313" key="4">
    <source>
        <dbReference type="Proteomes" id="UP001595816"/>
    </source>
</evidence>
<evidence type="ECO:0000313" key="3">
    <source>
        <dbReference type="EMBL" id="MFC4134082.1"/>
    </source>
</evidence>
<reference evidence="4" key="1">
    <citation type="journal article" date="2019" name="Int. J. Syst. Evol. Microbiol.">
        <title>The Global Catalogue of Microorganisms (GCM) 10K type strain sequencing project: providing services to taxonomists for standard genome sequencing and annotation.</title>
        <authorList>
            <consortium name="The Broad Institute Genomics Platform"/>
            <consortium name="The Broad Institute Genome Sequencing Center for Infectious Disease"/>
            <person name="Wu L."/>
            <person name="Ma J."/>
        </authorList>
    </citation>
    <scope>NUCLEOTIDE SEQUENCE [LARGE SCALE GENOMIC DNA]</scope>
    <source>
        <strain evidence="4">CGMCC 4.7289</strain>
    </source>
</reference>
<name>A0ABV8LUI4_9ACTN</name>
<dbReference type="Gene3D" id="3.40.50.2000">
    <property type="entry name" value="Glycogen Phosphorylase B"/>
    <property type="match status" value="1"/>
</dbReference>
<gene>
    <name evidence="3" type="ORF">ACFOZ4_26015</name>
</gene>
<dbReference type="PANTHER" id="PTHR12526">
    <property type="entry name" value="GLYCOSYLTRANSFERASE"/>
    <property type="match status" value="1"/>
</dbReference>
<accession>A0ABV8LUI4</accession>
<comment type="caution">
    <text evidence="3">The sequence shown here is derived from an EMBL/GenBank/DDBJ whole genome shotgun (WGS) entry which is preliminary data.</text>
</comment>
<dbReference type="PANTHER" id="PTHR12526:SF510">
    <property type="entry name" value="D-INOSITOL 3-PHOSPHATE GLYCOSYLTRANSFERASE"/>
    <property type="match status" value="1"/>
</dbReference>
<keyword evidence="2 3" id="KW-0808">Transferase</keyword>
<dbReference type="Pfam" id="PF13692">
    <property type="entry name" value="Glyco_trans_1_4"/>
    <property type="match status" value="1"/>
</dbReference>
<dbReference type="CDD" id="cd03801">
    <property type="entry name" value="GT4_PimA-like"/>
    <property type="match status" value="1"/>
</dbReference>
<dbReference type="Proteomes" id="UP001595816">
    <property type="component" value="Unassembled WGS sequence"/>
</dbReference>
<keyword evidence="1 3" id="KW-0328">Glycosyltransferase</keyword>
<dbReference type="RefSeq" id="WP_253761731.1">
    <property type="nucleotide sequence ID" value="NZ_JAMZDZ010000001.1"/>
</dbReference>
<dbReference type="GO" id="GO:0016757">
    <property type="term" value="F:glycosyltransferase activity"/>
    <property type="evidence" value="ECO:0007669"/>
    <property type="project" value="UniProtKB-KW"/>
</dbReference>
<dbReference type="SUPFAM" id="SSF53756">
    <property type="entry name" value="UDP-Glycosyltransferase/glycogen phosphorylase"/>
    <property type="match status" value="1"/>
</dbReference>
<evidence type="ECO:0000256" key="2">
    <source>
        <dbReference type="ARBA" id="ARBA00022679"/>
    </source>
</evidence>
<organism evidence="3 4">
    <name type="scientific">Hamadaea flava</name>
    <dbReference type="NCBI Taxonomy" id="1742688"/>
    <lineage>
        <taxon>Bacteria</taxon>
        <taxon>Bacillati</taxon>
        <taxon>Actinomycetota</taxon>
        <taxon>Actinomycetes</taxon>
        <taxon>Micromonosporales</taxon>
        <taxon>Micromonosporaceae</taxon>
        <taxon>Hamadaea</taxon>
    </lineage>
</organism>
<protein>
    <submittedName>
        <fullName evidence="3">Glycosyltransferase family 4 protein</fullName>
        <ecNumber evidence="3">2.4.-.-</ecNumber>
    </submittedName>
</protein>
<dbReference type="EC" id="2.4.-.-" evidence="3"/>
<proteinExistence type="predicted"/>
<evidence type="ECO:0000256" key="1">
    <source>
        <dbReference type="ARBA" id="ARBA00022676"/>
    </source>
</evidence>
<keyword evidence="4" id="KW-1185">Reference proteome</keyword>